<dbReference type="SUPFAM" id="SSF111369">
    <property type="entry name" value="HlyD-like secretion proteins"/>
    <property type="match status" value="2"/>
</dbReference>
<reference evidence="2 3" key="1">
    <citation type="submission" date="2018-03" db="EMBL/GenBank/DDBJ databases">
        <title>Rhodobacter blasticus.</title>
        <authorList>
            <person name="Meyer T.E."/>
            <person name="Miller S."/>
            <person name="Lodha T."/>
            <person name="Gandham S."/>
            <person name="Chintalapati S."/>
            <person name="Chintalapati V.R."/>
        </authorList>
    </citation>
    <scope>NUCLEOTIDE SEQUENCE [LARGE SCALE GENOMIC DNA]</scope>
    <source>
        <strain evidence="2 3">DSM 2131</strain>
    </source>
</reference>
<dbReference type="AlphaFoldDB" id="A0A2T4J7Z7"/>
<keyword evidence="1" id="KW-0732">Signal</keyword>
<feature type="signal peptide" evidence="1">
    <location>
        <begin position="1"/>
        <end position="21"/>
    </location>
</feature>
<sequence length="332" mass="35455">MKPLALAALLALSCLPAATQAETPFEALIARFRGGDAYAGFTSSNGRLEAQSVAVASKYAGRVTEVLVAEGALVEAGTVIARLDDRDTQARMLGAKADVLRARAARQIAEAAVMQAQSTLDVARTNQERVSKLNADGHAAQSVLDDATNALTSAQAALAMAQAQVADADALIEVSGASLRQLEVALDDLTIRAPTRGRVLYRLREPGEVIAAGSSIVTLLDLSDVWMNVYLPADAVGRLMLNDEARLILDPIPNFVVPARVTFVSPEAQFTPRSVETATERQDLVFRVKLTIPRELLERFESQVKAGVRGIGFVRSDPSADWPAELSVKLPE</sequence>
<dbReference type="PANTHER" id="PTHR30438">
    <property type="entry name" value="36 KDA ANTIGEN-RELATED"/>
    <property type="match status" value="1"/>
</dbReference>
<organism evidence="2 3">
    <name type="scientific">Fuscovulum blasticum DSM 2131</name>
    <dbReference type="NCBI Taxonomy" id="1188250"/>
    <lineage>
        <taxon>Bacteria</taxon>
        <taxon>Pseudomonadati</taxon>
        <taxon>Pseudomonadota</taxon>
        <taxon>Alphaproteobacteria</taxon>
        <taxon>Rhodobacterales</taxon>
        <taxon>Paracoccaceae</taxon>
        <taxon>Pseudogemmobacter</taxon>
    </lineage>
</organism>
<evidence type="ECO:0000256" key="1">
    <source>
        <dbReference type="SAM" id="SignalP"/>
    </source>
</evidence>
<accession>A0A2T4J7Z7</accession>
<gene>
    <name evidence="2" type="ORF">C5F44_11475</name>
</gene>
<dbReference type="EMBL" id="PZKE01000010">
    <property type="protein sequence ID" value="PTE14019.1"/>
    <property type="molecule type" value="Genomic_DNA"/>
</dbReference>
<dbReference type="GO" id="GO:0005886">
    <property type="term" value="C:plasma membrane"/>
    <property type="evidence" value="ECO:0007669"/>
    <property type="project" value="TreeGrafter"/>
</dbReference>
<protein>
    <submittedName>
        <fullName evidence="2">Efflux transporter periplasmic adaptor subunit</fullName>
    </submittedName>
</protein>
<proteinExistence type="predicted"/>
<name>A0A2T4J7Z7_FUSBL</name>
<comment type="caution">
    <text evidence="2">The sequence shown here is derived from an EMBL/GenBank/DDBJ whole genome shotgun (WGS) entry which is preliminary data.</text>
</comment>
<dbReference type="Proteomes" id="UP000241362">
    <property type="component" value="Unassembled WGS sequence"/>
</dbReference>
<dbReference type="PANTHER" id="PTHR30438:SF2">
    <property type="entry name" value="MEMBRANE PROTEIN"/>
    <property type="match status" value="1"/>
</dbReference>
<feature type="chain" id="PRO_5015784445" evidence="1">
    <location>
        <begin position="22"/>
        <end position="332"/>
    </location>
</feature>
<dbReference type="Gene3D" id="1.10.287.470">
    <property type="entry name" value="Helix hairpin bin"/>
    <property type="match status" value="1"/>
</dbReference>
<evidence type="ECO:0000313" key="3">
    <source>
        <dbReference type="Proteomes" id="UP000241362"/>
    </source>
</evidence>
<dbReference type="Gene3D" id="2.40.30.170">
    <property type="match status" value="1"/>
</dbReference>
<dbReference type="Gene3D" id="2.40.50.100">
    <property type="match status" value="1"/>
</dbReference>
<keyword evidence="3" id="KW-1185">Reference proteome</keyword>
<evidence type="ECO:0000313" key="2">
    <source>
        <dbReference type="EMBL" id="PTE14019.1"/>
    </source>
</evidence>